<evidence type="ECO:0000256" key="1">
    <source>
        <dbReference type="ARBA" id="ARBA00004477"/>
    </source>
</evidence>
<feature type="compositionally biased region" description="Polar residues" evidence="12">
    <location>
        <begin position="7"/>
        <end position="17"/>
    </location>
</feature>
<feature type="transmembrane region" description="Helical" evidence="13">
    <location>
        <begin position="111"/>
        <end position="129"/>
    </location>
</feature>
<reference evidence="14 15" key="2">
    <citation type="submission" date="2016-05" db="EMBL/GenBank/DDBJ databases">
        <title>Lineage-specific infection strategies underlie the spectrum of fungal disease in amphibians.</title>
        <authorList>
            <person name="Cuomo C.A."/>
            <person name="Farrer R.A."/>
            <person name="James T."/>
            <person name="Longcore J."/>
            <person name="Birren B."/>
        </authorList>
    </citation>
    <scope>NUCLEOTIDE SEQUENCE [LARGE SCALE GENOMIC DNA]</scope>
    <source>
        <strain evidence="14 15">JEL423</strain>
    </source>
</reference>
<keyword evidence="8 13" id="KW-1133">Transmembrane helix</keyword>
<dbReference type="Proteomes" id="UP000077115">
    <property type="component" value="Unassembled WGS sequence"/>
</dbReference>
<keyword evidence="7" id="KW-0256">Endoplasmic reticulum</keyword>
<evidence type="ECO:0000256" key="9">
    <source>
        <dbReference type="ARBA" id="ARBA00023136"/>
    </source>
</evidence>
<feature type="transmembrane region" description="Helical" evidence="13">
    <location>
        <begin position="362"/>
        <end position="386"/>
    </location>
</feature>
<dbReference type="Pfam" id="PF03062">
    <property type="entry name" value="MBOAT"/>
    <property type="match status" value="1"/>
</dbReference>
<dbReference type="PANTHER" id="PTHR10408">
    <property type="entry name" value="STEROL O-ACYLTRANSFERASE"/>
    <property type="match status" value="1"/>
</dbReference>
<dbReference type="EMBL" id="DS022304">
    <property type="protein sequence ID" value="OAJ40440.1"/>
    <property type="molecule type" value="Genomic_DNA"/>
</dbReference>
<dbReference type="OrthoDB" id="10039049at2759"/>
<dbReference type="STRING" id="403673.A0A177WLV9"/>
<proteinExistence type="inferred from homology"/>
<keyword evidence="10" id="KW-0012">Acyltransferase</keyword>
<feature type="compositionally biased region" description="Low complexity" evidence="12">
    <location>
        <begin position="19"/>
        <end position="31"/>
    </location>
</feature>
<dbReference type="GO" id="GO:0004144">
    <property type="term" value="F:diacylglycerol O-acyltransferase activity"/>
    <property type="evidence" value="ECO:0007669"/>
    <property type="project" value="UniProtKB-EC"/>
</dbReference>
<feature type="transmembrane region" description="Helical" evidence="13">
    <location>
        <begin position="463"/>
        <end position="486"/>
    </location>
</feature>
<evidence type="ECO:0000256" key="8">
    <source>
        <dbReference type="ARBA" id="ARBA00022989"/>
    </source>
</evidence>
<protein>
    <recommendedName>
        <fullName evidence="4">diacylglycerol O-acyltransferase</fullName>
        <ecNumber evidence="4">2.3.1.20</ecNumber>
    </recommendedName>
</protein>
<comment type="similarity">
    <text evidence="3">Belongs to the membrane-bound acyltransferase family. Sterol o-acyltransferase subfamily.</text>
</comment>
<evidence type="ECO:0000256" key="5">
    <source>
        <dbReference type="ARBA" id="ARBA00022679"/>
    </source>
</evidence>
<evidence type="ECO:0000256" key="3">
    <source>
        <dbReference type="ARBA" id="ARBA00009010"/>
    </source>
</evidence>
<feature type="transmembrane region" description="Helical" evidence="13">
    <location>
        <begin position="218"/>
        <end position="237"/>
    </location>
</feature>
<evidence type="ECO:0000256" key="10">
    <source>
        <dbReference type="ARBA" id="ARBA00023315"/>
    </source>
</evidence>
<keyword evidence="5" id="KW-0808">Transferase</keyword>
<feature type="transmembrane region" description="Helical" evidence="13">
    <location>
        <begin position="151"/>
        <end position="171"/>
    </location>
</feature>
<evidence type="ECO:0000256" key="6">
    <source>
        <dbReference type="ARBA" id="ARBA00022692"/>
    </source>
</evidence>
<dbReference type="VEuPathDB" id="FungiDB:BDEG_24174"/>
<organism evidence="14 15">
    <name type="scientific">Batrachochytrium dendrobatidis (strain JEL423)</name>
    <dbReference type="NCBI Taxonomy" id="403673"/>
    <lineage>
        <taxon>Eukaryota</taxon>
        <taxon>Fungi</taxon>
        <taxon>Fungi incertae sedis</taxon>
        <taxon>Chytridiomycota</taxon>
        <taxon>Chytridiomycota incertae sedis</taxon>
        <taxon>Chytridiomycetes</taxon>
        <taxon>Rhizophydiales</taxon>
        <taxon>Rhizophydiales incertae sedis</taxon>
        <taxon>Batrachochytrium</taxon>
    </lineage>
</organism>
<evidence type="ECO:0000313" key="14">
    <source>
        <dbReference type="EMBL" id="OAJ40440.1"/>
    </source>
</evidence>
<reference evidence="14 15" key="1">
    <citation type="submission" date="2006-10" db="EMBL/GenBank/DDBJ databases">
        <title>The Genome Sequence of Batrachochytrium dendrobatidis JEL423.</title>
        <authorList>
            <consortium name="The Broad Institute Genome Sequencing Platform"/>
            <person name="Birren B."/>
            <person name="Lander E."/>
            <person name="Galagan J."/>
            <person name="Cuomo C."/>
            <person name="Devon K."/>
            <person name="Jaffe D."/>
            <person name="Butler J."/>
            <person name="Alvarez P."/>
            <person name="Gnerre S."/>
            <person name="Grabherr M."/>
            <person name="Kleber M."/>
            <person name="Mauceli E."/>
            <person name="Brockman W."/>
            <person name="Young S."/>
            <person name="LaButti K."/>
            <person name="Sykes S."/>
            <person name="DeCaprio D."/>
            <person name="Crawford M."/>
            <person name="Koehrsen M."/>
            <person name="Engels R."/>
            <person name="Montgomery P."/>
            <person name="Pearson M."/>
            <person name="Howarth C."/>
            <person name="Larson L."/>
            <person name="White J."/>
            <person name="O'Leary S."/>
            <person name="Kodira C."/>
            <person name="Zeng Q."/>
            <person name="Yandava C."/>
            <person name="Alvarado L."/>
            <person name="Longcore J."/>
            <person name="James T."/>
        </authorList>
    </citation>
    <scope>NUCLEOTIDE SEQUENCE [LARGE SCALE GENOMIC DNA]</scope>
    <source>
        <strain evidence="14 15">JEL423</strain>
    </source>
</reference>
<comment type="subcellular location">
    <subcellularLocation>
        <location evidence="1">Endoplasmic reticulum membrane</location>
        <topology evidence="1">Multi-pass membrane protein</topology>
    </subcellularLocation>
</comment>
<feature type="transmembrane region" description="Helical" evidence="13">
    <location>
        <begin position="318"/>
        <end position="337"/>
    </location>
</feature>
<evidence type="ECO:0000256" key="13">
    <source>
        <dbReference type="SAM" id="Phobius"/>
    </source>
</evidence>
<dbReference type="eggNOG" id="KOG0380">
    <property type="taxonomic scope" value="Eukaryota"/>
</dbReference>
<gene>
    <name evidence="14" type="ORF">BDEG_24174</name>
</gene>
<feature type="region of interest" description="Disordered" evidence="12">
    <location>
        <begin position="1"/>
        <end position="34"/>
    </location>
</feature>
<dbReference type="InterPro" id="IPR004299">
    <property type="entry name" value="MBOAT_fam"/>
</dbReference>
<evidence type="ECO:0000256" key="12">
    <source>
        <dbReference type="SAM" id="MobiDB-lite"/>
    </source>
</evidence>
<feature type="transmembrane region" description="Helical" evidence="13">
    <location>
        <begin position="429"/>
        <end position="451"/>
    </location>
</feature>
<name>A0A177WLV9_BATDL</name>
<comment type="pathway">
    <text evidence="2">Lipid metabolism.</text>
</comment>
<dbReference type="GO" id="GO:0005789">
    <property type="term" value="C:endoplasmic reticulum membrane"/>
    <property type="evidence" value="ECO:0007669"/>
    <property type="project" value="UniProtKB-SubCell"/>
</dbReference>
<evidence type="ECO:0000313" key="15">
    <source>
        <dbReference type="Proteomes" id="UP000077115"/>
    </source>
</evidence>
<evidence type="ECO:0000256" key="4">
    <source>
        <dbReference type="ARBA" id="ARBA00013244"/>
    </source>
</evidence>
<evidence type="ECO:0000256" key="2">
    <source>
        <dbReference type="ARBA" id="ARBA00005189"/>
    </source>
</evidence>
<evidence type="ECO:0000256" key="7">
    <source>
        <dbReference type="ARBA" id="ARBA00022824"/>
    </source>
</evidence>
<comment type="function">
    <text evidence="11">Sterol O-acyltransferase that catalyzes the formation of stery esters.</text>
</comment>
<keyword evidence="6 13" id="KW-0812">Transmembrane</keyword>
<accession>A0A177WLV9</accession>
<sequence length="665" mass="75343">MARSKNKSQPESTNIKDLQSPQSTSQSSHQSLKAGQQGLLYRAVTSQREPLIPTANDDAVLADSTCLASDAVAPGEPSDAPKTRYSHTFRIHNSIRASPLSKESLEQNFRGFFNLSMLLLGVSNLRLIVENFQKYGWLLNLPSSGFSLTDVHMAILSIIFQIFNVLVAFSAEKCAAHYQENTYVLWFIQAVHAANISATIIVPTWISWSFIWHPVTSSIPLFLATTLFLKLISYALVNADLRHDVSKDKSKTAEDMVSLKHQPLTGGHSQNVDANIIPYPENINLDNMLYFIVAPTLCYQQVYPRTKRIRKMFLFKRFVELSTSLAGMFFLTMQYAAPTLRNSIEALENMDMLRLLERMLKLSVVSVVIWLLMFWSFFHCWLNILAELTCFGDRRFYQPWWNARDISEYWRLWNSPVYNWGKRHIYLPLILNLGFHPYVALAVVFCISALLHELLVAVPTHCLNGVAFLGMMGQVPLIFIVGAIFTTCRKVLGRPKNDALFDTIDFHFDKANPPSGRIWLPKSKAKIHLTSTAINPYSNLHNCAYISQRNSHSSKAKPNGKHLQSTTTAISKRQTLSGVHKKTNASLSSGSRKAVNSKLTETIDASLDDLRVVYNSTIQKQTKLAERMERMDEKRRVEERKQVEKEKSMQTDVDLNAALDMLSGL</sequence>
<dbReference type="PANTHER" id="PTHR10408:SF7">
    <property type="entry name" value="DIACYLGLYCEROL O-ACYLTRANSFERASE 1"/>
    <property type="match status" value="1"/>
</dbReference>
<keyword evidence="9 13" id="KW-0472">Membrane</keyword>
<dbReference type="AlphaFoldDB" id="A0A177WLV9"/>
<evidence type="ECO:0000256" key="11">
    <source>
        <dbReference type="ARBA" id="ARBA00023568"/>
    </source>
</evidence>
<dbReference type="EC" id="2.3.1.20" evidence="4"/>
<feature type="transmembrane region" description="Helical" evidence="13">
    <location>
        <begin position="183"/>
        <end position="206"/>
    </location>
</feature>
<dbReference type="GO" id="GO:0019432">
    <property type="term" value="P:triglyceride biosynthetic process"/>
    <property type="evidence" value="ECO:0007669"/>
    <property type="project" value="TreeGrafter"/>
</dbReference>
<dbReference type="InterPro" id="IPR014371">
    <property type="entry name" value="Oat_ACAT_DAG_ARE"/>
</dbReference>